<dbReference type="AlphaFoldDB" id="A0A1L7CE53"/>
<evidence type="ECO:0000313" key="2">
    <source>
        <dbReference type="EMBL" id="APT84094.1"/>
    </source>
</evidence>
<name>A0A1L7CE53_9CORY</name>
<keyword evidence="3" id="KW-1185">Reference proteome</keyword>
<dbReference type="STRING" id="1431546.CAQU_02295"/>
<sequence>MGVFHPDLPLDPFANDPNDPAKLLDDDDPQDYPPITDEEIAAAREDLQVVNQVRGVLSRRGVLGAFFMCDDCSDFHFYSWDLLVDCMKATIAGDTAPIHEHAPNQDTSRYVSWEYLLGYADGMRLA</sequence>
<protein>
    <recommendedName>
        <fullName evidence="4">DUF5319 domain-containing protein</fullName>
    </recommendedName>
</protein>
<proteinExistence type="predicted"/>
<accession>A0A1L7CE53</accession>
<reference evidence="2 3" key="1">
    <citation type="submission" date="2014-08" db="EMBL/GenBank/DDBJ databases">
        <title>Complete genome sequence of Corynebacterium aquilae S-613T(T) (=DSM 44791(T)), isolated from the choana of a healthy golden eagle.</title>
        <authorList>
            <person name="Ruckert C."/>
            <person name="Albersmeier A."/>
            <person name="Winkler A."/>
            <person name="Kalinowski J."/>
        </authorList>
    </citation>
    <scope>NUCLEOTIDE SEQUENCE [LARGE SCALE GENOMIC DNA]</scope>
    <source>
        <strain evidence="2 3">S-613</strain>
    </source>
</reference>
<dbReference type="EMBL" id="CP009245">
    <property type="protein sequence ID" value="APT84094.1"/>
    <property type="molecule type" value="Genomic_DNA"/>
</dbReference>
<evidence type="ECO:0000256" key="1">
    <source>
        <dbReference type="SAM" id="MobiDB-lite"/>
    </source>
</evidence>
<gene>
    <name evidence="2" type="ORF">CAQU_02295</name>
</gene>
<dbReference type="InterPro" id="IPR035165">
    <property type="entry name" value="DUF5319"/>
</dbReference>
<dbReference type="Pfam" id="PF17252">
    <property type="entry name" value="DUF5319"/>
    <property type="match status" value="1"/>
</dbReference>
<organism evidence="2 3">
    <name type="scientific">Corynebacterium aquilae DSM 44791</name>
    <dbReference type="NCBI Taxonomy" id="1431546"/>
    <lineage>
        <taxon>Bacteria</taxon>
        <taxon>Bacillati</taxon>
        <taxon>Actinomycetota</taxon>
        <taxon>Actinomycetes</taxon>
        <taxon>Mycobacteriales</taxon>
        <taxon>Corynebacteriaceae</taxon>
        <taxon>Corynebacterium</taxon>
    </lineage>
</organism>
<evidence type="ECO:0000313" key="3">
    <source>
        <dbReference type="Proteomes" id="UP000185478"/>
    </source>
</evidence>
<evidence type="ECO:0008006" key="4">
    <source>
        <dbReference type="Google" id="ProtNLM"/>
    </source>
</evidence>
<dbReference type="KEGG" id="caqu:CAQU_02295"/>
<feature type="region of interest" description="Disordered" evidence="1">
    <location>
        <begin position="1"/>
        <end position="33"/>
    </location>
</feature>
<dbReference type="Proteomes" id="UP000185478">
    <property type="component" value="Chromosome"/>
</dbReference>